<evidence type="ECO:0000256" key="17">
    <source>
        <dbReference type="ARBA" id="ARBA00023264"/>
    </source>
</evidence>
<protein>
    <recommendedName>
        <fullName evidence="7 18">Phosphatidate cytidylyltransferase</fullName>
        <ecNumber evidence="6 18">2.7.7.41</ecNumber>
    </recommendedName>
</protein>
<dbReference type="GO" id="GO:0016024">
    <property type="term" value="P:CDP-diacylglycerol biosynthetic process"/>
    <property type="evidence" value="ECO:0007669"/>
    <property type="project" value="UniProtKB-UniPathway"/>
</dbReference>
<keyword evidence="8" id="KW-1003">Cell membrane</keyword>
<evidence type="ECO:0000313" key="20">
    <source>
        <dbReference type="EMBL" id="SDJ62392.1"/>
    </source>
</evidence>
<evidence type="ECO:0000313" key="21">
    <source>
        <dbReference type="Proteomes" id="UP000198706"/>
    </source>
</evidence>
<dbReference type="RefSeq" id="WP_084336979.1">
    <property type="nucleotide sequence ID" value="NZ_FNFD01000002.1"/>
</dbReference>
<name>A0A1G8V8H6_9PSED</name>
<evidence type="ECO:0000256" key="9">
    <source>
        <dbReference type="ARBA" id="ARBA00022516"/>
    </source>
</evidence>
<evidence type="ECO:0000256" key="19">
    <source>
        <dbReference type="SAM" id="Phobius"/>
    </source>
</evidence>
<dbReference type="UniPathway" id="UPA00557">
    <property type="reaction ID" value="UER00614"/>
</dbReference>
<dbReference type="EMBL" id="FNFD01000002">
    <property type="protein sequence ID" value="SDJ62392.1"/>
    <property type="molecule type" value="Genomic_DNA"/>
</dbReference>
<evidence type="ECO:0000256" key="1">
    <source>
        <dbReference type="ARBA" id="ARBA00001698"/>
    </source>
</evidence>
<accession>A0A1G8V8H6</accession>
<feature type="transmembrane region" description="Helical" evidence="19">
    <location>
        <begin position="56"/>
        <end position="72"/>
    </location>
</feature>
<feature type="transmembrane region" description="Helical" evidence="19">
    <location>
        <begin position="134"/>
        <end position="155"/>
    </location>
</feature>
<evidence type="ECO:0000256" key="11">
    <source>
        <dbReference type="ARBA" id="ARBA00022692"/>
    </source>
</evidence>
<evidence type="ECO:0000256" key="16">
    <source>
        <dbReference type="ARBA" id="ARBA00023209"/>
    </source>
</evidence>
<keyword evidence="9" id="KW-0444">Lipid biosynthesis</keyword>
<evidence type="ECO:0000256" key="6">
    <source>
        <dbReference type="ARBA" id="ARBA00012487"/>
    </source>
</evidence>
<dbReference type="PANTHER" id="PTHR46382">
    <property type="entry name" value="PHOSPHATIDATE CYTIDYLYLTRANSFERASE"/>
    <property type="match status" value="1"/>
</dbReference>
<dbReference type="PROSITE" id="PS01315">
    <property type="entry name" value="CDS"/>
    <property type="match status" value="1"/>
</dbReference>
<reference evidence="20 21" key="1">
    <citation type="submission" date="2016-10" db="EMBL/GenBank/DDBJ databases">
        <authorList>
            <person name="de Groot N.N."/>
        </authorList>
    </citation>
    <scope>NUCLEOTIDE SEQUENCE [LARGE SCALE GENOMIC DNA]</scope>
    <source>
        <strain evidence="20 21">JCM 21544</strain>
    </source>
</reference>
<keyword evidence="13 19" id="KW-1133">Transmembrane helix</keyword>
<evidence type="ECO:0000256" key="2">
    <source>
        <dbReference type="ARBA" id="ARBA00004651"/>
    </source>
</evidence>
<comment type="pathway">
    <text evidence="3 18">Phospholipid metabolism; CDP-diacylglycerol biosynthesis; CDP-diacylglycerol from sn-glycerol 3-phosphate: step 3/3.</text>
</comment>
<keyword evidence="14" id="KW-0443">Lipid metabolism</keyword>
<keyword evidence="12 18" id="KW-0548">Nucleotidyltransferase</keyword>
<evidence type="ECO:0000256" key="10">
    <source>
        <dbReference type="ARBA" id="ARBA00022679"/>
    </source>
</evidence>
<comment type="similarity">
    <text evidence="5 18">Belongs to the CDS family.</text>
</comment>
<dbReference type="EC" id="2.7.7.41" evidence="6 18"/>
<dbReference type="STRING" id="137658.SAMN05216186_102137"/>
<dbReference type="AlphaFoldDB" id="A0A1G8V8H6"/>
<evidence type="ECO:0000256" key="8">
    <source>
        <dbReference type="ARBA" id="ARBA00022475"/>
    </source>
</evidence>
<keyword evidence="17" id="KW-1208">Phospholipid metabolism</keyword>
<keyword evidence="11 18" id="KW-0812">Transmembrane</keyword>
<sequence>MLKQRIITALVLLPIALGGFFFLEGGAFALFIGAVVSLGAWEWARLAGLVEQSRRIAYAVAVAVLLLVLHLLPMMAPWVLLLGVAWWLVAVWLVMNYPDSSRYWDGPPGRLAIGLLILLPAWQGLVLIKQWPLANGLILAVMVLIWGADIGAYFSGKTFGKRKLAPRVSPGKSWEGLIGGLLASLAITLGVGLYRGWSAVELLLALGGAALVVLISVVGDLTESMFKRQSGMKDSSNLLPGHGGVLDRIDSLTAAIPLFAVLLWAYGWGSL</sequence>
<dbReference type="Proteomes" id="UP000198706">
    <property type="component" value="Unassembled WGS sequence"/>
</dbReference>
<evidence type="ECO:0000256" key="5">
    <source>
        <dbReference type="ARBA" id="ARBA00010185"/>
    </source>
</evidence>
<keyword evidence="10 18" id="KW-0808">Transferase</keyword>
<comment type="subcellular location">
    <subcellularLocation>
        <location evidence="2">Cell membrane</location>
        <topology evidence="2">Multi-pass membrane protein</topology>
    </subcellularLocation>
</comment>
<evidence type="ECO:0000256" key="4">
    <source>
        <dbReference type="ARBA" id="ARBA00005189"/>
    </source>
</evidence>
<organism evidence="20 21">
    <name type="scientific">Pseudomonas indica</name>
    <dbReference type="NCBI Taxonomy" id="137658"/>
    <lineage>
        <taxon>Bacteria</taxon>
        <taxon>Pseudomonadati</taxon>
        <taxon>Pseudomonadota</taxon>
        <taxon>Gammaproteobacteria</taxon>
        <taxon>Pseudomonadales</taxon>
        <taxon>Pseudomonadaceae</taxon>
        <taxon>Pseudomonas</taxon>
    </lineage>
</organism>
<dbReference type="PANTHER" id="PTHR46382:SF1">
    <property type="entry name" value="PHOSPHATIDATE CYTIDYLYLTRANSFERASE"/>
    <property type="match status" value="1"/>
</dbReference>
<evidence type="ECO:0000256" key="12">
    <source>
        <dbReference type="ARBA" id="ARBA00022695"/>
    </source>
</evidence>
<dbReference type="GO" id="GO:0005886">
    <property type="term" value="C:plasma membrane"/>
    <property type="evidence" value="ECO:0007669"/>
    <property type="project" value="UniProtKB-SubCell"/>
</dbReference>
<feature type="transmembrane region" description="Helical" evidence="19">
    <location>
        <begin position="28"/>
        <end position="44"/>
    </location>
</feature>
<evidence type="ECO:0000256" key="13">
    <source>
        <dbReference type="ARBA" id="ARBA00022989"/>
    </source>
</evidence>
<evidence type="ECO:0000256" key="14">
    <source>
        <dbReference type="ARBA" id="ARBA00023098"/>
    </source>
</evidence>
<evidence type="ECO:0000256" key="3">
    <source>
        <dbReference type="ARBA" id="ARBA00005119"/>
    </source>
</evidence>
<feature type="transmembrane region" description="Helical" evidence="19">
    <location>
        <begin position="78"/>
        <end position="97"/>
    </location>
</feature>
<dbReference type="InterPro" id="IPR000374">
    <property type="entry name" value="PC_trans"/>
</dbReference>
<feature type="transmembrane region" description="Helical" evidence="19">
    <location>
        <begin position="176"/>
        <end position="197"/>
    </location>
</feature>
<keyword evidence="16" id="KW-0594">Phospholipid biosynthesis</keyword>
<dbReference type="GO" id="GO:0004605">
    <property type="term" value="F:phosphatidate cytidylyltransferase activity"/>
    <property type="evidence" value="ECO:0007669"/>
    <property type="project" value="UniProtKB-EC"/>
</dbReference>
<keyword evidence="15 19" id="KW-0472">Membrane</keyword>
<comment type="catalytic activity">
    <reaction evidence="1 18">
        <text>a 1,2-diacyl-sn-glycero-3-phosphate + CTP + H(+) = a CDP-1,2-diacyl-sn-glycerol + diphosphate</text>
        <dbReference type="Rhea" id="RHEA:16229"/>
        <dbReference type="ChEBI" id="CHEBI:15378"/>
        <dbReference type="ChEBI" id="CHEBI:33019"/>
        <dbReference type="ChEBI" id="CHEBI:37563"/>
        <dbReference type="ChEBI" id="CHEBI:58332"/>
        <dbReference type="ChEBI" id="CHEBI:58608"/>
        <dbReference type="EC" id="2.7.7.41"/>
    </reaction>
</comment>
<gene>
    <name evidence="20" type="ORF">SAMN05216186_102137</name>
</gene>
<keyword evidence="21" id="KW-1185">Reference proteome</keyword>
<proteinExistence type="inferred from homology"/>
<evidence type="ECO:0000256" key="18">
    <source>
        <dbReference type="RuleBase" id="RU003938"/>
    </source>
</evidence>
<feature type="transmembrane region" description="Helical" evidence="19">
    <location>
        <begin position="252"/>
        <end position="269"/>
    </location>
</feature>
<feature type="transmembrane region" description="Helical" evidence="19">
    <location>
        <begin position="203"/>
        <end position="222"/>
    </location>
</feature>
<dbReference type="Pfam" id="PF01148">
    <property type="entry name" value="CTP_transf_1"/>
    <property type="match status" value="1"/>
</dbReference>
<comment type="pathway">
    <text evidence="4">Lipid metabolism.</text>
</comment>
<evidence type="ECO:0000256" key="15">
    <source>
        <dbReference type="ARBA" id="ARBA00023136"/>
    </source>
</evidence>
<dbReference type="OrthoDB" id="9799199at2"/>
<evidence type="ECO:0000256" key="7">
    <source>
        <dbReference type="ARBA" id="ARBA00019373"/>
    </source>
</evidence>
<feature type="transmembrane region" description="Helical" evidence="19">
    <location>
        <begin position="109"/>
        <end position="128"/>
    </location>
</feature>